<dbReference type="OrthoDB" id="2645706at2"/>
<name>A0A1V4HS92_9BACL</name>
<dbReference type="EMBL" id="MBTG01000002">
    <property type="protein sequence ID" value="OPH61412.1"/>
    <property type="molecule type" value="Genomic_DNA"/>
</dbReference>
<sequence length="124" mass="13470">MPFSTGLVTNTRAFGTAASNIVLSTRNIDTINPATVTYHIFASVDSSIFYTAYMSSFIVAPNYFDVREFFIAGNVAYEVQVSISNSTSTLISVFGIDEFGNLVTEQGKLQEDLSFISSLSPVIV</sequence>
<accession>A0A1V4HS92</accession>
<dbReference type="RefSeq" id="WP_079409224.1">
    <property type="nucleotide sequence ID" value="NZ_MBTG01000002.1"/>
</dbReference>
<comment type="caution">
    <text evidence="1">The sequence shown here is derived from an EMBL/GenBank/DDBJ whole genome shotgun (WGS) entry which is preliminary data.</text>
</comment>
<keyword evidence="2" id="KW-1185">Reference proteome</keyword>
<organism evidence="1 2">
    <name type="scientific">Paenibacillus ferrarius</name>
    <dbReference type="NCBI Taxonomy" id="1469647"/>
    <lineage>
        <taxon>Bacteria</taxon>
        <taxon>Bacillati</taxon>
        <taxon>Bacillota</taxon>
        <taxon>Bacilli</taxon>
        <taxon>Bacillales</taxon>
        <taxon>Paenibacillaceae</taxon>
        <taxon>Paenibacillus</taxon>
    </lineage>
</organism>
<gene>
    <name evidence="1" type="ORF">BC351_14845</name>
</gene>
<evidence type="ECO:0000313" key="2">
    <source>
        <dbReference type="Proteomes" id="UP000190626"/>
    </source>
</evidence>
<evidence type="ECO:0000313" key="1">
    <source>
        <dbReference type="EMBL" id="OPH61412.1"/>
    </source>
</evidence>
<dbReference type="Proteomes" id="UP000190626">
    <property type="component" value="Unassembled WGS sequence"/>
</dbReference>
<proteinExistence type="predicted"/>
<reference evidence="2" key="1">
    <citation type="submission" date="2016-07" db="EMBL/GenBank/DDBJ databases">
        <authorList>
            <person name="Florea S."/>
            <person name="Webb J.S."/>
            <person name="Jaromczyk J."/>
            <person name="Schardl C.L."/>
        </authorList>
    </citation>
    <scope>NUCLEOTIDE SEQUENCE [LARGE SCALE GENOMIC DNA]</scope>
    <source>
        <strain evidence="2">CY1</strain>
    </source>
</reference>
<protein>
    <submittedName>
        <fullName evidence="1">Uncharacterized protein</fullName>
    </submittedName>
</protein>
<dbReference type="AlphaFoldDB" id="A0A1V4HS92"/>